<keyword evidence="2" id="KW-1003">Cell membrane</keyword>
<dbReference type="PANTHER" id="PTHR30619:SF7">
    <property type="entry name" value="BETA-LACTAMASE DOMAIN PROTEIN"/>
    <property type="match status" value="1"/>
</dbReference>
<comment type="caution">
    <text evidence="8">The sequence shown here is derived from an EMBL/GenBank/DDBJ whole genome shotgun (WGS) entry which is preliminary data.</text>
</comment>
<gene>
    <name evidence="8" type="ORF">HMPREF1983_00438</name>
</gene>
<dbReference type="HOGENOM" id="CLU_010363_2_3_9"/>
<evidence type="ECO:0000256" key="5">
    <source>
        <dbReference type="ARBA" id="ARBA00023136"/>
    </source>
</evidence>
<feature type="transmembrane region" description="Helical" evidence="6">
    <location>
        <begin position="268"/>
        <end position="291"/>
    </location>
</feature>
<evidence type="ECO:0000313" key="9">
    <source>
        <dbReference type="Proteomes" id="UP000016637"/>
    </source>
</evidence>
<sequence length="643" mass="74610">MFYLQLVLLALIGILLNYNIQIALMLTVIFLIILMKNRNLNARKTIYCLIVFLAFFVRGVHIQKTNITHLNNSNSQKITLNIDDMITVNGNYLKGIASIDNEKVLFNYTLKTEAEKEFFKENFTIGRIYAIGSIEDLKERNNFYSFDYKNYNKNKGIFKQITLKNIEKIEDSKNILSKLKEIRIKLIKKIDRNITFDKSGYFQALIFGDKSYMKKDDVVSYKNLGTSHLLAISGLHLGVLVGLIYYVLGKMRVSVEIIEKITFLVLPFYIFISGLSPSILRAGGTILIFILLRKKEKSKVESLCITCIILLALKPLYVFDIGFELSFFIAFSLLMSGDYIKNSKNSLQRAFKISLISSVASFPILVANFYTFSYISIISNIILVPIFSLIIFPIVLISYTVSLINLSLFKMLFKPIINIMFNVYDKIQELFGIFKPIVIGKQKIITLIILFLLVLFILVNLNKHNNKLVIVNLIILIFIIGSFNLFNYEYKFEKLIISGKEVYYLREKNKTLLINTSDNIKNFYTDFRKKDSEYDIIDEYHLLLNHESKRNFDYLLITSSNTNISGYANEIIGHNLVRNIIILDNRDEKIKELVKLAKFKNIKIKKLEKYRGIKLGEVDIYYEKDKIVINKNSNKFEIKLEDK</sequence>
<evidence type="ECO:0000313" key="8">
    <source>
        <dbReference type="EMBL" id="ERK59837.1"/>
    </source>
</evidence>
<dbReference type="EMBL" id="AWVP01000020">
    <property type="protein sequence ID" value="ERK59837.1"/>
    <property type="molecule type" value="Genomic_DNA"/>
</dbReference>
<evidence type="ECO:0000256" key="4">
    <source>
        <dbReference type="ARBA" id="ARBA00022989"/>
    </source>
</evidence>
<dbReference type="InterPro" id="IPR004477">
    <property type="entry name" value="ComEC_N"/>
</dbReference>
<keyword evidence="5 6" id="KW-0472">Membrane</keyword>
<dbReference type="InterPro" id="IPR052159">
    <property type="entry name" value="Competence_DNA_uptake"/>
</dbReference>
<evidence type="ECO:0000256" key="3">
    <source>
        <dbReference type="ARBA" id="ARBA00022692"/>
    </source>
</evidence>
<dbReference type="AlphaFoldDB" id="U2SAN5"/>
<feature type="transmembrane region" description="Helical" evidence="6">
    <location>
        <begin position="353"/>
        <end position="375"/>
    </location>
</feature>
<keyword evidence="4 6" id="KW-1133">Transmembrane helix</keyword>
<dbReference type="Pfam" id="PF03772">
    <property type="entry name" value="Competence"/>
    <property type="match status" value="1"/>
</dbReference>
<dbReference type="Proteomes" id="UP000016637">
    <property type="component" value="Unassembled WGS sequence"/>
</dbReference>
<organism evidence="8 9">
    <name type="scientific">Gemella bergeri ATCC 700627</name>
    <dbReference type="NCBI Taxonomy" id="1321820"/>
    <lineage>
        <taxon>Bacteria</taxon>
        <taxon>Bacillati</taxon>
        <taxon>Bacillota</taxon>
        <taxon>Bacilli</taxon>
        <taxon>Bacillales</taxon>
        <taxon>Gemellaceae</taxon>
        <taxon>Gemella</taxon>
    </lineage>
</organism>
<evidence type="ECO:0000256" key="6">
    <source>
        <dbReference type="SAM" id="Phobius"/>
    </source>
</evidence>
<proteinExistence type="predicted"/>
<feature type="transmembrane region" description="Helical" evidence="6">
    <location>
        <begin position="6"/>
        <end position="34"/>
    </location>
</feature>
<dbReference type="GO" id="GO:0005886">
    <property type="term" value="C:plasma membrane"/>
    <property type="evidence" value="ECO:0007669"/>
    <property type="project" value="UniProtKB-SubCell"/>
</dbReference>
<name>U2SAN5_9BACL</name>
<feature type="transmembrane region" description="Helical" evidence="6">
    <location>
        <begin position="381"/>
        <end position="404"/>
    </location>
</feature>
<feature type="transmembrane region" description="Helical" evidence="6">
    <location>
        <begin position="229"/>
        <end position="248"/>
    </location>
</feature>
<dbReference type="eggNOG" id="COG0658">
    <property type="taxonomic scope" value="Bacteria"/>
</dbReference>
<dbReference type="PATRIC" id="fig|1321820.3.peg.431"/>
<evidence type="ECO:0000259" key="7">
    <source>
        <dbReference type="Pfam" id="PF03772"/>
    </source>
</evidence>
<evidence type="ECO:0000256" key="2">
    <source>
        <dbReference type="ARBA" id="ARBA00022475"/>
    </source>
</evidence>
<keyword evidence="3 6" id="KW-0812">Transmembrane</keyword>
<evidence type="ECO:0000256" key="1">
    <source>
        <dbReference type="ARBA" id="ARBA00004651"/>
    </source>
</evidence>
<feature type="transmembrane region" description="Helical" evidence="6">
    <location>
        <begin position="468"/>
        <end position="486"/>
    </location>
</feature>
<keyword evidence="9" id="KW-1185">Reference proteome</keyword>
<feature type="transmembrane region" description="Helical" evidence="6">
    <location>
        <begin position="444"/>
        <end position="462"/>
    </location>
</feature>
<dbReference type="PANTHER" id="PTHR30619">
    <property type="entry name" value="DNA INTERNALIZATION/COMPETENCE PROTEIN COMEC/REC2"/>
    <property type="match status" value="1"/>
</dbReference>
<accession>U2SAN5</accession>
<comment type="subcellular location">
    <subcellularLocation>
        <location evidence="1">Cell membrane</location>
        <topology evidence="1">Multi-pass membrane protein</topology>
    </subcellularLocation>
</comment>
<reference evidence="8 9" key="1">
    <citation type="submission" date="2013-08" db="EMBL/GenBank/DDBJ databases">
        <authorList>
            <person name="Weinstock G."/>
            <person name="Sodergren E."/>
            <person name="Wylie T."/>
            <person name="Fulton L."/>
            <person name="Fulton R."/>
            <person name="Fronick C."/>
            <person name="O'Laughlin M."/>
            <person name="Godfrey J."/>
            <person name="Miner T."/>
            <person name="Herter B."/>
            <person name="Appelbaum E."/>
            <person name="Cordes M."/>
            <person name="Lek S."/>
            <person name="Wollam A."/>
            <person name="Pepin K.H."/>
            <person name="Palsikar V.B."/>
            <person name="Mitreva M."/>
            <person name="Wilson R.K."/>
        </authorList>
    </citation>
    <scope>NUCLEOTIDE SEQUENCE [LARGE SCALE GENOMIC DNA]</scope>
    <source>
        <strain evidence="8 9">ATCC 700627</strain>
    </source>
</reference>
<protein>
    <submittedName>
        <fullName evidence="8">ComEC/Rec2-like protein</fullName>
    </submittedName>
</protein>
<feature type="domain" description="ComEC/Rec2-related protein" evidence="7">
    <location>
        <begin position="205"/>
        <end position="460"/>
    </location>
</feature>
<dbReference type="NCBIfam" id="TIGR00360">
    <property type="entry name" value="ComEC_N-term"/>
    <property type="match status" value="1"/>
</dbReference>